<comment type="caution">
    <text evidence="1">The sequence shown here is derived from an EMBL/GenBank/DDBJ whole genome shotgun (WGS) entry which is preliminary data.</text>
</comment>
<dbReference type="EMBL" id="SRZB01000028">
    <property type="protein sequence ID" value="TGX97617.1"/>
    <property type="molecule type" value="Genomic_DNA"/>
</dbReference>
<reference evidence="1" key="1">
    <citation type="submission" date="2019-04" db="EMBL/GenBank/DDBJ databases">
        <title>Microbes associate with the intestines of laboratory mice.</title>
        <authorList>
            <person name="Navarre W."/>
            <person name="Wong E."/>
            <person name="Huang K."/>
            <person name="Tropini C."/>
            <person name="Ng K."/>
            <person name="Yu B."/>
        </authorList>
    </citation>
    <scope>NUCLEOTIDE SEQUENCE</scope>
    <source>
        <strain evidence="1">NM72_1-8</strain>
    </source>
</reference>
<gene>
    <name evidence="1" type="primary">spoIIIAA</name>
    <name evidence="1" type="ORF">E5357_11760</name>
</gene>
<accession>A0AC61QXC4</accession>
<evidence type="ECO:0000313" key="1">
    <source>
        <dbReference type="EMBL" id="TGX97617.1"/>
    </source>
</evidence>
<dbReference type="Proteomes" id="UP000307720">
    <property type="component" value="Unassembled WGS sequence"/>
</dbReference>
<sequence length="315" mass="34834">MKEKDEFIKIFSTNIRNILSKVNIDSGRLQEIRLRAGKPLVLSAAGKEYFVTLSGSLTSDSEKSFRVSKREIEETMEYVANYSMYAYEEELRQGFLTIGGGHRVGVVGKAVSEDGHIRSMKYISCINVRIAHEVRGCADAVMPYVAGRGDVRHTLIISPPGCGKTTLLRDMIRQISNGGKHCRGRTVGVVDERSELGGAYRGIPQNDLGMRTDLLDCCPKAEGMMLLIRSMTPQVIAVDEIGGEEDIRAVETAVNCGCRILATVHGNGIEDIQRRPMLGRLVEEKIFECYIVLHNLGGVGKIRNVLDRDGQVLYV</sequence>
<proteinExistence type="predicted"/>
<name>A0AC61QXC4_9FIRM</name>
<organism evidence="1 2">
    <name type="scientific">Hominisplanchenecus murintestinalis</name>
    <dbReference type="NCBI Taxonomy" id="2941517"/>
    <lineage>
        <taxon>Bacteria</taxon>
        <taxon>Bacillati</taxon>
        <taxon>Bacillota</taxon>
        <taxon>Clostridia</taxon>
        <taxon>Lachnospirales</taxon>
        <taxon>Lachnospiraceae</taxon>
        <taxon>Hominisplanchenecus</taxon>
    </lineage>
</organism>
<keyword evidence="2" id="KW-1185">Reference proteome</keyword>
<evidence type="ECO:0000313" key="2">
    <source>
        <dbReference type="Proteomes" id="UP000307720"/>
    </source>
</evidence>
<protein>
    <submittedName>
        <fullName evidence="1">Stage III sporulation protein AA</fullName>
    </submittedName>
</protein>